<comment type="caution">
    <text evidence="2">The sequence shown here is derived from an EMBL/GenBank/DDBJ whole genome shotgun (WGS) entry which is preliminary data.</text>
</comment>
<accession>A0A2T3XRW3</accession>
<evidence type="ECO:0000313" key="3">
    <source>
        <dbReference type="Proteomes" id="UP000240638"/>
    </source>
</evidence>
<dbReference type="InterPro" id="IPR050266">
    <property type="entry name" value="AB_hydrolase_sf"/>
</dbReference>
<dbReference type="GO" id="GO:0016787">
    <property type="term" value="F:hydrolase activity"/>
    <property type="evidence" value="ECO:0007669"/>
    <property type="project" value="UniProtKB-KW"/>
</dbReference>
<dbReference type="PANTHER" id="PTHR43798">
    <property type="entry name" value="MONOACYLGLYCEROL LIPASE"/>
    <property type="match status" value="1"/>
</dbReference>
<dbReference type="PANTHER" id="PTHR43798:SF33">
    <property type="entry name" value="HYDROLASE, PUTATIVE (AFU_ORTHOLOGUE AFUA_2G14860)-RELATED"/>
    <property type="match status" value="1"/>
</dbReference>
<dbReference type="InterPro" id="IPR029058">
    <property type="entry name" value="AB_hydrolase_fold"/>
</dbReference>
<dbReference type="EMBL" id="PYUC01000009">
    <property type="protein sequence ID" value="PTB19192.1"/>
    <property type="molecule type" value="Genomic_DNA"/>
</dbReference>
<dbReference type="Pfam" id="PF12697">
    <property type="entry name" value="Abhydrolase_6"/>
    <property type="match status" value="1"/>
</dbReference>
<gene>
    <name evidence="2" type="ORF">C9I57_19410</name>
</gene>
<dbReference type="RefSeq" id="WP_107152250.1">
    <property type="nucleotide sequence ID" value="NZ_PYUC01000009.1"/>
</dbReference>
<protein>
    <submittedName>
        <fullName evidence="2">Alpha/beta hydrolase</fullName>
    </submittedName>
</protein>
<reference evidence="2 3" key="1">
    <citation type="submission" date="2018-03" db="EMBL/GenBank/DDBJ databases">
        <title>Whole genome analyses suggest that Burkholderia sensu lato contains two further novel genera in the rhizoxinica-symbiotica group Mycetohabitans gen. nov., and Trinickia gen. nov.: implications for the evolution of diazotrophy and nodulation in the Burkholderiaceae.</title>
        <authorList>
            <person name="Estrada De Los Santos P."/>
            <person name="Palmer M."/>
            <person name="Chavez-Ramirez B."/>
            <person name="Steenkamp E.T."/>
            <person name="Hirsch A.M."/>
            <person name="Manyaka P."/>
            <person name="Maluk M."/>
            <person name="Lafos M."/>
            <person name="Crook M."/>
            <person name="Gross E."/>
            <person name="Simon M.F."/>
            <person name="Bueno Dos Reis Junior F."/>
            <person name="Poole P.S."/>
            <person name="Venter S.N."/>
            <person name="James E.K."/>
        </authorList>
    </citation>
    <scope>NUCLEOTIDE SEQUENCE [LARGE SCALE GENOMIC DNA]</scope>
    <source>
        <strain evidence="2 3">JPY-366</strain>
    </source>
</reference>
<dbReference type="AlphaFoldDB" id="A0A2T3XRW3"/>
<name>A0A2T3XRW3_9BURK</name>
<dbReference type="InterPro" id="IPR000073">
    <property type="entry name" value="AB_hydrolase_1"/>
</dbReference>
<dbReference type="GO" id="GO:0016020">
    <property type="term" value="C:membrane"/>
    <property type="evidence" value="ECO:0007669"/>
    <property type="project" value="TreeGrafter"/>
</dbReference>
<proteinExistence type="predicted"/>
<keyword evidence="2" id="KW-0378">Hydrolase</keyword>
<feature type="domain" description="AB hydrolase-1" evidence="1">
    <location>
        <begin position="72"/>
        <end position="286"/>
    </location>
</feature>
<evidence type="ECO:0000313" key="2">
    <source>
        <dbReference type="EMBL" id="PTB19192.1"/>
    </source>
</evidence>
<dbReference type="SUPFAM" id="SSF53474">
    <property type="entry name" value="alpha/beta-Hydrolases"/>
    <property type="match status" value="1"/>
</dbReference>
<dbReference type="Proteomes" id="UP000240638">
    <property type="component" value="Unassembled WGS sequence"/>
</dbReference>
<dbReference type="Gene3D" id="3.40.50.1820">
    <property type="entry name" value="alpha/beta hydrolase"/>
    <property type="match status" value="1"/>
</dbReference>
<evidence type="ECO:0000259" key="1">
    <source>
        <dbReference type="Pfam" id="PF12697"/>
    </source>
</evidence>
<dbReference type="PRINTS" id="PR00111">
    <property type="entry name" value="ABHYDROLASE"/>
</dbReference>
<organism evidence="2 3">
    <name type="scientific">Trinickia symbiotica</name>
    <dbReference type="NCBI Taxonomy" id="863227"/>
    <lineage>
        <taxon>Bacteria</taxon>
        <taxon>Pseudomonadati</taxon>
        <taxon>Pseudomonadota</taxon>
        <taxon>Betaproteobacteria</taxon>
        <taxon>Burkholderiales</taxon>
        <taxon>Burkholderiaceae</taxon>
        <taxon>Trinickia</taxon>
    </lineage>
</organism>
<sequence length="313" mass="33949">MLDAALALAAGAAVCAGAARVAVEWRRLEHMPALTPATRASGIAGCSVQAGTFSMFHRMRPGPPSASNYPPVVLVHGLVVSSRYMEPLACALSRNFRVYAPDLPGFGESACLQHLHRPPLSVVELAHVLHLWLQTCGIERAMFVGNSFGCQVLAELAVRYPDVVDRLVLQGPTTDRFARSLPRQITRALINGRRERRPSPAPVARIDYAKAGIAYALAAIRMAMRDRIEDRLSDIVAPTLVVRGSRDSLVTQRWAEEVAGQLPNGELLVIAGGTHTLNFVYPESFAFEILPFLLRSPEPVRLVDAVSHAGAHS</sequence>